<reference evidence="1 2" key="2">
    <citation type="journal article" date="2022" name="Mol. Ecol. Resour.">
        <title>The genomes of chicory, endive, great burdock and yacon provide insights into Asteraceae paleo-polyploidization history and plant inulin production.</title>
        <authorList>
            <person name="Fan W."/>
            <person name="Wang S."/>
            <person name="Wang H."/>
            <person name="Wang A."/>
            <person name="Jiang F."/>
            <person name="Liu H."/>
            <person name="Zhao H."/>
            <person name="Xu D."/>
            <person name="Zhang Y."/>
        </authorList>
    </citation>
    <scope>NUCLEOTIDE SEQUENCE [LARGE SCALE GENOMIC DNA]</scope>
    <source>
        <strain evidence="2">cv. Punajuju</strain>
        <tissue evidence="1">Leaves</tissue>
    </source>
</reference>
<evidence type="ECO:0000313" key="1">
    <source>
        <dbReference type="EMBL" id="KAI3737480.1"/>
    </source>
</evidence>
<accession>A0ACB9CTF1</accession>
<protein>
    <submittedName>
        <fullName evidence="1">Uncharacterized protein</fullName>
    </submittedName>
</protein>
<gene>
    <name evidence="1" type="ORF">L2E82_27484</name>
</gene>
<sequence length="115" mass="12632">MDHRWFKKPIGGKIIEAALSDAQEGDVDGGERVAAPMDPPAMALNRSKGEPVAVADDGGQYHYQVAHSYINTSPWLFSITKNSSSFSPLIRRLDNPCSIKFESASVSMRIGIYYV</sequence>
<dbReference type="EMBL" id="CM042013">
    <property type="protein sequence ID" value="KAI3737480.1"/>
    <property type="molecule type" value="Genomic_DNA"/>
</dbReference>
<organism evidence="1 2">
    <name type="scientific">Cichorium intybus</name>
    <name type="common">Chicory</name>
    <dbReference type="NCBI Taxonomy" id="13427"/>
    <lineage>
        <taxon>Eukaryota</taxon>
        <taxon>Viridiplantae</taxon>
        <taxon>Streptophyta</taxon>
        <taxon>Embryophyta</taxon>
        <taxon>Tracheophyta</taxon>
        <taxon>Spermatophyta</taxon>
        <taxon>Magnoliopsida</taxon>
        <taxon>eudicotyledons</taxon>
        <taxon>Gunneridae</taxon>
        <taxon>Pentapetalae</taxon>
        <taxon>asterids</taxon>
        <taxon>campanulids</taxon>
        <taxon>Asterales</taxon>
        <taxon>Asteraceae</taxon>
        <taxon>Cichorioideae</taxon>
        <taxon>Cichorieae</taxon>
        <taxon>Cichoriinae</taxon>
        <taxon>Cichorium</taxon>
    </lineage>
</organism>
<name>A0ACB9CTF1_CICIN</name>
<evidence type="ECO:0000313" key="2">
    <source>
        <dbReference type="Proteomes" id="UP001055811"/>
    </source>
</evidence>
<dbReference type="Proteomes" id="UP001055811">
    <property type="component" value="Linkage Group LG05"/>
</dbReference>
<keyword evidence="2" id="KW-1185">Reference proteome</keyword>
<comment type="caution">
    <text evidence="1">The sequence shown here is derived from an EMBL/GenBank/DDBJ whole genome shotgun (WGS) entry which is preliminary data.</text>
</comment>
<reference evidence="2" key="1">
    <citation type="journal article" date="2022" name="Mol. Ecol. Resour.">
        <title>The genomes of chicory, endive, great burdock and yacon provide insights into Asteraceae palaeo-polyploidization history and plant inulin production.</title>
        <authorList>
            <person name="Fan W."/>
            <person name="Wang S."/>
            <person name="Wang H."/>
            <person name="Wang A."/>
            <person name="Jiang F."/>
            <person name="Liu H."/>
            <person name="Zhao H."/>
            <person name="Xu D."/>
            <person name="Zhang Y."/>
        </authorList>
    </citation>
    <scope>NUCLEOTIDE SEQUENCE [LARGE SCALE GENOMIC DNA]</scope>
    <source>
        <strain evidence="2">cv. Punajuju</strain>
    </source>
</reference>
<proteinExistence type="predicted"/>